<dbReference type="Proteomes" id="UP001152130">
    <property type="component" value="Unassembled WGS sequence"/>
</dbReference>
<dbReference type="Pfam" id="PF04082">
    <property type="entry name" value="Fungal_trans"/>
    <property type="match status" value="1"/>
</dbReference>
<dbReference type="AlphaFoldDB" id="A0A9W8UBP3"/>
<reference evidence="7" key="1">
    <citation type="submission" date="2022-10" db="EMBL/GenBank/DDBJ databases">
        <title>Fusarium specimens isolated from Avocado Roots.</title>
        <authorList>
            <person name="Stajich J."/>
            <person name="Roper C."/>
            <person name="Heimlech-Rivalta G."/>
        </authorList>
    </citation>
    <scope>NUCLEOTIDE SEQUENCE</scope>
    <source>
        <strain evidence="7">CF00143</strain>
    </source>
</reference>
<evidence type="ECO:0000256" key="2">
    <source>
        <dbReference type="ARBA" id="ARBA00023015"/>
    </source>
</evidence>
<dbReference type="PANTHER" id="PTHR46910">
    <property type="entry name" value="TRANSCRIPTION FACTOR PDR1"/>
    <property type="match status" value="1"/>
</dbReference>
<feature type="domain" description="Xylanolytic transcriptional activator regulatory" evidence="6">
    <location>
        <begin position="99"/>
        <end position="172"/>
    </location>
</feature>
<dbReference type="SMART" id="SM00906">
    <property type="entry name" value="Fungal_trans"/>
    <property type="match status" value="1"/>
</dbReference>
<dbReference type="GO" id="GO:0006351">
    <property type="term" value="P:DNA-templated transcription"/>
    <property type="evidence" value="ECO:0007669"/>
    <property type="project" value="InterPro"/>
</dbReference>
<comment type="subcellular location">
    <subcellularLocation>
        <location evidence="1">Nucleus</location>
    </subcellularLocation>
</comment>
<keyword evidence="8" id="KW-1185">Reference proteome</keyword>
<keyword evidence="4" id="KW-0804">Transcription</keyword>
<sequence>MPLFDPDSLLQLVGETYATQPRERDPVAWAAINVVLALARQQMPDDSDADAQFGTISDYVNKAQSVVWAVTLGETRLLNIQTLIGMAMLLQAGSDMTPALVIISATMRLIHKMGLHNRISTEHLNPVVQRQHARVFWLAYIVDKDLSLRAQQPSVQADDDIDLDLPMQLSGINEGDAQAGIVTTIDGNTKMNYLLSRIQLASIQGDVYDYLYSTRASKRTPEERRISRDRIVKALDQWKTTVPVEFNGANVVATTNNNPSTATFLCILHTRSLLCMTLITRAHAWDEQWVVGIRDHGRGTGSLELPIEWKTMVEDARNYMILYEQLHQKYNWLKWFAACTYISSMVLLMANNLNNSDEVEFQQDIMHVDKALVWFQDFFKDKSTTMSDMLGDICTEAVETMKQRRAEDIVTNIEDNWLAGFLDDRTTMR</sequence>
<dbReference type="CDD" id="cd12148">
    <property type="entry name" value="fungal_TF_MHR"/>
    <property type="match status" value="1"/>
</dbReference>
<dbReference type="GO" id="GO:0008270">
    <property type="term" value="F:zinc ion binding"/>
    <property type="evidence" value="ECO:0007669"/>
    <property type="project" value="InterPro"/>
</dbReference>
<keyword evidence="3" id="KW-0238">DNA-binding</keyword>
<proteinExistence type="predicted"/>
<evidence type="ECO:0000313" key="8">
    <source>
        <dbReference type="Proteomes" id="UP001152130"/>
    </source>
</evidence>
<evidence type="ECO:0000256" key="3">
    <source>
        <dbReference type="ARBA" id="ARBA00023125"/>
    </source>
</evidence>
<accession>A0A9W8UBP3</accession>
<evidence type="ECO:0000256" key="1">
    <source>
        <dbReference type="ARBA" id="ARBA00004123"/>
    </source>
</evidence>
<dbReference type="EMBL" id="JAPDHF010000004">
    <property type="protein sequence ID" value="KAJ4019468.1"/>
    <property type="molecule type" value="Genomic_DNA"/>
</dbReference>
<keyword evidence="5" id="KW-0539">Nucleus</keyword>
<dbReference type="InterPro" id="IPR050987">
    <property type="entry name" value="AtrR-like"/>
</dbReference>
<dbReference type="GO" id="GO:0003677">
    <property type="term" value="F:DNA binding"/>
    <property type="evidence" value="ECO:0007669"/>
    <property type="project" value="UniProtKB-KW"/>
</dbReference>
<comment type="caution">
    <text evidence="7">The sequence shown here is derived from an EMBL/GenBank/DDBJ whole genome shotgun (WGS) entry which is preliminary data.</text>
</comment>
<dbReference type="PANTHER" id="PTHR46910:SF37">
    <property type="entry name" value="ZN(II)2CYS6 TRANSCRIPTION FACTOR (EUROFUNG)"/>
    <property type="match status" value="1"/>
</dbReference>
<name>A0A9W8UBP3_9HYPO</name>
<evidence type="ECO:0000256" key="5">
    <source>
        <dbReference type="ARBA" id="ARBA00023242"/>
    </source>
</evidence>
<keyword evidence="2" id="KW-0805">Transcription regulation</keyword>
<evidence type="ECO:0000259" key="6">
    <source>
        <dbReference type="SMART" id="SM00906"/>
    </source>
</evidence>
<protein>
    <recommendedName>
        <fullName evidence="6">Xylanolytic transcriptional activator regulatory domain-containing protein</fullName>
    </recommendedName>
</protein>
<organism evidence="7 8">
    <name type="scientific">Fusarium irregulare</name>
    <dbReference type="NCBI Taxonomy" id="2494466"/>
    <lineage>
        <taxon>Eukaryota</taxon>
        <taxon>Fungi</taxon>
        <taxon>Dikarya</taxon>
        <taxon>Ascomycota</taxon>
        <taxon>Pezizomycotina</taxon>
        <taxon>Sordariomycetes</taxon>
        <taxon>Hypocreomycetidae</taxon>
        <taxon>Hypocreales</taxon>
        <taxon>Nectriaceae</taxon>
        <taxon>Fusarium</taxon>
        <taxon>Fusarium incarnatum-equiseti species complex</taxon>
    </lineage>
</organism>
<dbReference type="GO" id="GO:0003700">
    <property type="term" value="F:DNA-binding transcription factor activity"/>
    <property type="evidence" value="ECO:0007669"/>
    <property type="project" value="InterPro"/>
</dbReference>
<evidence type="ECO:0000256" key="4">
    <source>
        <dbReference type="ARBA" id="ARBA00023163"/>
    </source>
</evidence>
<dbReference type="InterPro" id="IPR007219">
    <property type="entry name" value="XnlR_reg_dom"/>
</dbReference>
<gene>
    <name evidence="7" type="ORF">NW766_003195</name>
</gene>
<evidence type="ECO:0000313" key="7">
    <source>
        <dbReference type="EMBL" id="KAJ4019468.1"/>
    </source>
</evidence>
<dbReference type="GO" id="GO:0005634">
    <property type="term" value="C:nucleus"/>
    <property type="evidence" value="ECO:0007669"/>
    <property type="project" value="UniProtKB-SubCell"/>
</dbReference>